<evidence type="ECO:0000256" key="2">
    <source>
        <dbReference type="ARBA" id="ARBA00022552"/>
    </source>
</evidence>
<feature type="binding site" evidence="6">
    <location>
        <position position="88"/>
    </location>
    <ligand>
        <name>S-adenosyl-L-methionine</name>
        <dbReference type="ChEBI" id="CHEBI:59789"/>
    </ligand>
</feature>
<dbReference type="Gene3D" id="3.40.50.150">
    <property type="entry name" value="Vaccinia Virus protein VP39"/>
    <property type="match status" value="1"/>
</dbReference>
<evidence type="ECO:0000256" key="1">
    <source>
        <dbReference type="ARBA" id="ARBA00022490"/>
    </source>
</evidence>
<keyword evidence="5 6" id="KW-0949">S-adenosyl-L-methionine</keyword>
<keyword evidence="2 6" id="KW-0698">rRNA processing</keyword>
<evidence type="ECO:0000256" key="4">
    <source>
        <dbReference type="ARBA" id="ARBA00022679"/>
    </source>
</evidence>
<comment type="function">
    <text evidence="6">Specifically methylates the N7 position of a guanine in 16S rRNA.</text>
</comment>
<reference evidence="8" key="1">
    <citation type="submission" date="2018-01" db="EMBL/GenBank/DDBJ databases">
        <authorList>
            <person name="Li J."/>
        </authorList>
    </citation>
    <scope>NUCLEOTIDE SEQUENCE [LARGE SCALE GENOMIC DNA]</scope>
    <source>
        <strain evidence="8">2184</strain>
    </source>
</reference>
<keyword evidence="8" id="KW-1185">Reference proteome</keyword>
<organism evidence="7 8">
    <name type="scientific">Corynebacterium liangguodongii</name>
    <dbReference type="NCBI Taxonomy" id="2079535"/>
    <lineage>
        <taxon>Bacteria</taxon>
        <taxon>Bacillati</taxon>
        <taxon>Actinomycetota</taxon>
        <taxon>Actinomycetes</taxon>
        <taxon>Mycobacteriales</taxon>
        <taxon>Corynebacteriaceae</taxon>
        <taxon>Corynebacterium</taxon>
    </lineage>
</organism>
<comment type="subcellular location">
    <subcellularLocation>
        <location evidence="6">Cytoplasm</location>
    </subcellularLocation>
</comment>
<dbReference type="KEGG" id="clia:C3E79_11180"/>
<evidence type="ECO:0000256" key="3">
    <source>
        <dbReference type="ARBA" id="ARBA00022603"/>
    </source>
</evidence>
<sequence length="230" mass="24345">MSGRFTRVGSMPQPTDSPSPAPTPAAAAEVFGDRLALAEAYHRSLATVAAERGFIGPKEVGRLWERHLLNCGVIGEAFAEEMDVADIGSGAGLPGIPLAIARPDLHVTLIEPLLKRSTYLREVVAELGLDNVSVLRGRAEEQKTGLYEAVTSRAVAPLGKLAGWSLPLVKVGGVMIAMKGESVADELERDSAEIARAGGGEAEIFTVGEGILEQPATLIRVVRTRESGRR</sequence>
<evidence type="ECO:0000256" key="5">
    <source>
        <dbReference type="ARBA" id="ARBA00022691"/>
    </source>
</evidence>
<dbReference type="SUPFAM" id="SSF53335">
    <property type="entry name" value="S-adenosyl-L-methionine-dependent methyltransferases"/>
    <property type="match status" value="1"/>
</dbReference>
<keyword evidence="3 6" id="KW-0489">Methyltransferase</keyword>
<dbReference type="Proteomes" id="UP000244754">
    <property type="component" value="Chromosome"/>
</dbReference>
<name>A0A2S0WGR5_9CORY</name>
<dbReference type="EC" id="2.1.1.-" evidence="6"/>
<comment type="similarity">
    <text evidence="6">Belongs to the methyltransferase superfamily. RNA methyltransferase RsmG family.</text>
</comment>
<dbReference type="PANTHER" id="PTHR31760">
    <property type="entry name" value="S-ADENOSYL-L-METHIONINE-DEPENDENT METHYLTRANSFERASES SUPERFAMILY PROTEIN"/>
    <property type="match status" value="1"/>
</dbReference>
<dbReference type="Pfam" id="PF02527">
    <property type="entry name" value="GidB"/>
    <property type="match status" value="1"/>
</dbReference>
<accession>A0A2S0WGR5</accession>
<comment type="caution">
    <text evidence="6">Lacks conserved residue(s) required for the propagation of feature annotation.</text>
</comment>
<dbReference type="NCBIfam" id="TIGR00138">
    <property type="entry name" value="rsmG_gidB"/>
    <property type="match status" value="1"/>
</dbReference>
<dbReference type="HAMAP" id="MF_00074">
    <property type="entry name" value="16SrRNA_methyltr_G"/>
    <property type="match status" value="1"/>
</dbReference>
<dbReference type="GO" id="GO:0005829">
    <property type="term" value="C:cytosol"/>
    <property type="evidence" value="ECO:0007669"/>
    <property type="project" value="TreeGrafter"/>
</dbReference>
<dbReference type="AlphaFoldDB" id="A0A2S0WGR5"/>
<dbReference type="InterPro" id="IPR029063">
    <property type="entry name" value="SAM-dependent_MTases_sf"/>
</dbReference>
<feature type="binding site" evidence="6">
    <location>
        <begin position="139"/>
        <end position="140"/>
    </location>
    <ligand>
        <name>S-adenosyl-L-methionine</name>
        <dbReference type="ChEBI" id="CHEBI:59789"/>
    </ligand>
</feature>
<evidence type="ECO:0000313" key="8">
    <source>
        <dbReference type="Proteomes" id="UP000244754"/>
    </source>
</evidence>
<proteinExistence type="inferred from homology"/>
<evidence type="ECO:0000313" key="7">
    <source>
        <dbReference type="EMBL" id="AWB84960.1"/>
    </source>
</evidence>
<protein>
    <recommendedName>
        <fullName evidence="6">Ribosomal RNA small subunit methyltransferase G</fullName>
        <ecNumber evidence="6">2.1.1.-</ecNumber>
    </recommendedName>
    <alternativeName>
        <fullName evidence="6">16S rRNA 7-methylguanosine methyltransferase</fullName>
        <shortName evidence="6">16S rRNA m7G methyltransferase</shortName>
    </alternativeName>
</protein>
<dbReference type="InterPro" id="IPR003682">
    <property type="entry name" value="rRNA_ssu_MeTfrase_G"/>
</dbReference>
<dbReference type="GO" id="GO:0070043">
    <property type="term" value="F:rRNA (guanine-N7-)-methyltransferase activity"/>
    <property type="evidence" value="ECO:0007669"/>
    <property type="project" value="UniProtKB-UniRule"/>
</dbReference>
<gene>
    <name evidence="6" type="primary">rsmG</name>
    <name evidence="7" type="ORF">C3E79_11180</name>
</gene>
<dbReference type="EMBL" id="CP026948">
    <property type="protein sequence ID" value="AWB84960.1"/>
    <property type="molecule type" value="Genomic_DNA"/>
</dbReference>
<feature type="binding site" evidence="6">
    <location>
        <position position="93"/>
    </location>
    <ligand>
        <name>S-adenosyl-L-methionine</name>
        <dbReference type="ChEBI" id="CHEBI:59789"/>
    </ligand>
</feature>
<dbReference type="PANTHER" id="PTHR31760:SF0">
    <property type="entry name" value="S-ADENOSYL-L-METHIONINE-DEPENDENT METHYLTRANSFERASES SUPERFAMILY PROTEIN"/>
    <property type="match status" value="1"/>
</dbReference>
<feature type="binding site" evidence="6">
    <location>
        <position position="153"/>
    </location>
    <ligand>
        <name>S-adenosyl-L-methionine</name>
        <dbReference type="ChEBI" id="CHEBI:59789"/>
    </ligand>
</feature>
<keyword evidence="1 6" id="KW-0963">Cytoplasm</keyword>
<dbReference type="OrthoDB" id="9808773at2"/>
<evidence type="ECO:0000256" key="6">
    <source>
        <dbReference type="HAMAP-Rule" id="MF_00074"/>
    </source>
</evidence>
<keyword evidence="4 6" id="KW-0808">Transferase</keyword>
<dbReference type="CDD" id="cd02440">
    <property type="entry name" value="AdoMet_MTases"/>
    <property type="match status" value="1"/>
</dbReference>